<reference evidence="3 4" key="1">
    <citation type="submission" date="2023-07" db="EMBL/GenBank/DDBJ databases">
        <title>Genomic Encyclopedia of Type Strains, Phase IV (KMG-IV): sequencing the most valuable type-strain genomes for metagenomic binning, comparative biology and taxonomic classification.</title>
        <authorList>
            <person name="Goeker M."/>
        </authorList>
    </citation>
    <scope>NUCLEOTIDE SEQUENCE [LARGE SCALE GENOMIC DNA]</scope>
    <source>
        <strain evidence="3 4">NIO-1023</strain>
    </source>
</reference>
<sequence>MPALTLTFVDDSEADHFLIQHAAQALPSPVRTQHFLHADHFLTSLDRGELTQDALITDLNMPGPSGFDLIGALRDRPAWRHLPVLVLSTSAAAVDRGHAAGLDVAGYFVKSLLYAAQVEQLHEMVAMIRRHAGPHGTTPEAVRPQATI</sequence>
<dbReference type="SMART" id="SM00448">
    <property type="entry name" value="REC"/>
    <property type="match status" value="1"/>
</dbReference>
<evidence type="ECO:0000256" key="1">
    <source>
        <dbReference type="PROSITE-ProRule" id="PRU00169"/>
    </source>
</evidence>
<dbReference type="SUPFAM" id="SSF52172">
    <property type="entry name" value="CheY-like"/>
    <property type="match status" value="1"/>
</dbReference>
<keyword evidence="4" id="KW-1185">Reference proteome</keyword>
<evidence type="ECO:0000259" key="2">
    <source>
        <dbReference type="PROSITE" id="PS50110"/>
    </source>
</evidence>
<dbReference type="PANTHER" id="PTHR44520:SF2">
    <property type="entry name" value="RESPONSE REGULATOR RCP1"/>
    <property type="match status" value="1"/>
</dbReference>
<feature type="modified residue" description="4-aspartylphosphate" evidence="1">
    <location>
        <position position="58"/>
    </location>
</feature>
<dbReference type="InterPro" id="IPR052893">
    <property type="entry name" value="TCS_response_regulator"/>
</dbReference>
<organism evidence="3 4">
    <name type="scientific">Deinococcus enclensis</name>
    <dbReference type="NCBI Taxonomy" id="1049582"/>
    <lineage>
        <taxon>Bacteria</taxon>
        <taxon>Thermotogati</taxon>
        <taxon>Deinococcota</taxon>
        <taxon>Deinococci</taxon>
        <taxon>Deinococcales</taxon>
        <taxon>Deinococcaceae</taxon>
        <taxon>Deinococcus</taxon>
    </lineage>
</organism>
<dbReference type="PROSITE" id="PS50110">
    <property type="entry name" value="RESPONSE_REGULATORY"/>
    <property type="match status" value="1"/>
</dbReference>
<gene>
    <name evidence="3" type="ORF">QO006_002967</name>
</gene>
<comment type="caution">
    <text evidence="3">The sequence shown here is derived from an EMBL/GenBank/DDBJ whole genome shotgun (WGS) entry which is preliminary data.</text>
</comment>
<name>A0ABT9MG28_9DEIO</name>
<dbReference type="RefSeq" id="WP_307467655.1">
    <property type="nucleotide sequence ID" value="NZ_JAURUR010000012.1"/>
</dbReference>
<dbReference type="PANTHER" id="PTHR44520">
    <property type="entry name" value="RESPONSE REGULATOR RCP1-RELATED"/>
    <property type="match status" value="1"/>
</dbReference>
<keyword evidence="1" id="KW-0597">Phosphoprotein</keyword>
<protein>
    <submittedName>
        <fullName evidence="3">CheY-like chemotaxis protein</fullName>
    </submittedName>
</protein>
<dbReference type="EMBL" id="JAURUR010000012">
    <property type="protein sequence ID" value="MDP9765516.1"/>
    <property type="molecule type" value="Genomic_DNA"/>
</dbReference>
<evidence type="ECO:0000313" key="3">
    <source>
        <dbReference type="EMBL" id="MDP9765516.1"/>
    </source>
</evidence>
<dbReference type="Proteomes" id="UP001232163">
    <property type="component" value="Unassembled WGS sequence"/>
</dbReference>
<dbReference type="InterPro" id="IPR001789">
    <property type="entry name" value="Sig_transdc_resp-reg_receiver"/>
</dbReference>
<dbReference type="Pfam" id="PF00072">
    <property type="entry name" value="Response_reg"/>
    <property type="match status" value="1"/>
</dbReference>
<accession>A0ABT9MG28</accession>
<evidence type="ECO:0000313" key="4">
    <source>
        <dbReference type="Proteomes" id="UP001232163"/>
    </source>
</evidence>
<proteinExistence type="predicted"/>
<dbReference type="Gene3D" id="3.40.50.2300">
    <property type="match status" value="1"/>
</dbReference>
<feature type="domain" description="Response regulatory" evidence="2">
    <location>
        <begin position="5"/>
        <end position="125"/>
    </location>
</feature>
<dbReference type="InterPro" id="IPR011006">
    <property type="entry name" value="CheY-like_superfamily"/>
</dbReference>